<gene>
    <name evidence="2" type="ORF">F0L46_24920</name>
</gene>
<name>A0A5B2V3G9_9HYPH</name>
<sequence>MSAKQKTLYDLFLHTLKDIYYAEKKILKNLRKMIKAAKGEELRQAFETHREETESQIERLEQVFEMLGKRASGVTCEAINGIIEEGEGMIEDFGDSEVADVALVAAAQAIEHYEIVRYGTLKTYAEELGMKDAAKLIDQNLQEERKTDTLLTEVAETRANKKAT</sequence>
<dbReference type="InterPro" id="IPR010287">
    <property type="entry name" value="DUF892_YciF-like"/>
</dbReference>
<dbReference type="Proteomes" id="UP000323142">
    <property type="component" value="Unassembled WGS sequence"/>
</dbReference>
<proteinExistence type="predicted"/>
<dbReference type="InterPro" id="IPR009078">
    <property type="entry name" value="Ferritin-like_SF"/>
</dbReference>
<dbReference type="RefSeq" id="WP_149822322.1">
    <property type="nucleotide sequence ID" value="NZ_VUOA01000060.1"/>
</dbReference>
<dbReference type="AlphaFoldDB" id="A0A5B2V3G9"/>
<reference evidence="2 3" key="1">
    <citation type="submission" date="2019-09" db="EMBL/GenBank/DDBJ databases">
        <title>Salinarimonas rosea gen. nov., sp. nov., a new member of the a-2 subgroup of the Proteobacteria.</title>
        <authorList>
            <person name="Liu J."/>
        </authorList>
    </citation>
    <scope>NUCLEOTIDE SEQUENCE [LARGE SCALE GENOMIC DNA]</scope>
    <source>
        <strain evidence="2 3">BN140002</strain>
    </source>
</reference>
<dbReference type="InterPro" id="IPR012347">
    <property type="entry name" value="Ferritin-like"/>
</dbReference>
<dbReference type="InterPro" id="IPR047114">
    <property type="entry name" value="YciF"/>
</dbReference>
<evidence type="ECO:0000313" key="2">
    <source>
        <dbReference type="EMBL" id="KAA2233062.1"/>
    </source>
</evidence>
<dbReference type="SUPFAM" id="SSF47240">
    <property type="entry name" value="Ferritin-like"/>
    <property type="match status" value="1"/>
</dbReference>
<dbReference type="EMBL" id="VUOA01000060">
    <property type="protein sequence ID" value="KAA2233062.1"/>
    <property type="molecule type" value="Genomic_DNA"/>
</dbReference>
<evidence type="ECO:0000313" key="3">
    <source>
        <dbReference type="Proteomes" id="UP000323142"/>
    </source>
</evidence>
<dbReference type="OrthoDB" id="9795056at2"/>
<accession>A0A5B2V3G9</accession>
<feature type="coiled-coil region" evidence="1">
    <location>
        <begin position="43"/>
        <end position="70"/>
    </location>
</feature>
<dbReference type="PANTHER" id="PTHR30565:SF9">
    <property type="entry name" value="PROTEIN YCIF"/>
    <property type="match status" value="1"/>
</dbReference>
<reference evidence="2 3" key="2">
    <citation type="submission" date="2019-09" db="EMBL/GenBank/DDBJ databases">
        <authorList>
            <person name="Jin C."/>
        </authorList>
    </citation>
    <scope>NUCLEOTIDE SEQUENCE [LARGE SCALE GENOMIC DNA]</scope>
    <source>
        <strain evidence="2 3">BN140002</strain>
    </source>
</reference>
<protein>
    <submittedName>
        <fullName evidence="2">Ferritin-like domain-containing protein</fullName>
    </submittedName>
</protein>
<organism evidence="2 3">
    <name type="scientific">Salinarimonas soli</name>
    <dbReference type="NCBI Taxonomy" id="1638099"/>
    <lineage>
        <taxon>Bacteria</taxon>
        <taxon>Pseudomonadati</taxon>
        <taxon>Pseudomonadota</taxon>
        <taxon>Alphaproteobacteria</taxon>
        <taxon>Hyphomicrobiales</taxon>
        <taxon>Salinarimonadaceae</taxon>
        <taxon>Salinarimonas</taxon>
    </lineage>
</organism>
<dbReference type="Pfam" id="PF05974">
    <property type="entry name" value="DUF892"/>
    <property type="match status" value="1"/>
</dbReference>
<dbReference type="Gene3D" id="1.20.1260.10">
    <property type="match status" value="1"/>
</dbReference>
<keyword evidence="1" id="KW-0175">Coiled coil</keyword>
<keyword evidence="3" id="KW-1185">Reference proteome</keyword>
<dbReference type="CDD" id="cd07909">
    <property type="entry name" value="YciF"/>
    <property type="match status" value="1"/>
</dbReference>
<evidence type="ECO:0000256" key="1">
    <source>
        <dbReference type="SAM" id="Coils"/>
    </source>
</evidence>
<comment type="caution">
    <text evidence="2">The sequence shown here is derived from an EMBL/GenBank/DDBJ whole genome shotgun (WGS) entry which is preliminary data.</text>
</comment>
<dbReference type="PANTHER" id="PTHR30565">
    <property type="entry name" value="PROTEIN YCIF"/>
    <property type="match status" value="1"/>
</dbReference>